<comment type="caution">
    <text evidence="2">The sequence shown here is derived from an EMBL/GenBank/DDBJ whole genome shotgun (WGS) entry which is preliminary data.</text>
</comment>
<gene>
    <name evidence="2" type="ORF">CIK66_10105</name>
</gene>
<dbReference type="InterPro" id="IPR009351">
    <property type="entry name" value="AlkZ-like"/>
</dbReference>
<organism evidence="2 3">
    <name type="scientific">Brachybacterium alimentarium</name>
    <dbReference type="NCBI Taxonomy" id="47845"/>
    <lineage>
        <taxon>Bacteria</taxon>
        <taxon>Bacillati</taxon>
        <taxon>Actinomycetota</taxon>
        <taxon>Actinomycetes</taxon>
        <taxon>Micrococcales</taxon>
        <taxon>Dermabacteraceae</taxon>
        <taxon>Brachybacterium</taxon>
    </lineage>
</organism>
<sequence>MTATLSWTNARRIALRAQGMGRARRMALPSAAVSRRALRATLERTHFLQIDSVNIFERAHHLPVFTRTGSWDTAALERASRPGRSRLVKEALAHEATFATEHVHDLLDFRRRAAATRDWGRIREAAASSPDLFARILAACDELGPVSAAALSRHLGDTERGEGWGWRRTASQWTVEYLFRAGILDCVGRNSQFERLYVPVPGAFQRLDELAAFDPSSPTAPHDRQDRTSHEQLMALAARSSGIAEPASLADYFRLRLRDARPAIEQLLTSGEVTEVQVEHPAGRRTMLLHRDAPAPTPLRTAALVSPFDPIVFHRPRLERLFDVDYRIGIYTPAAKRTSGYYSLLFLLGDVFPARVDLKADRTRGTLEVRGVFREELPHLPTRQRPADEAVVAALAVELRRAATWQGLERIEVDAASGDRELSAALAAHTEAASERGDAAASHASA</sequence>
<protein>
    <recommendedName>
        <fullName evidence="4">Winged helix-turn-helix domain-containing protein</fullName>
    </recommendedName>
</protein>
<dbReference type="GeneID" id="95326082"/>
<dbReference type="PANTHER" id="PTHR30528:SF0">
    <property type="entry name" value="CYTOPLASMIC PROTEIN"/>
    <property type="match status" value="1"/>
</dbReference>
<dbReference type="RefSeq" id="WP_096163476.1">
    <property type="nucleotide sequence ID" value="NZ_BAAAIQ010000009.1"/>
</dbReference>
<dbReference type="Proteomes" id="UP000218598">
    <property type="component" value="Unassembled WGS sequence"/>
</dbReference>
<evidence type="ECO:0000313" key="3">
    <source>
        <dbReference type="Proteomes" id="UP000218598"/>
    </source>
</evidence>
<dbReference type="Pfam" id="PF06224">
    <property type="entry name" value="AlkZ-like"/>
    <property type="match status" value="1"/>
</dbReference>
<proteinExistence type="predicted"/>
<evidence type="ECO:0008006" key="4">
    <source>
        <dbReference type="Google" id="ProtNLM"/>
    </source>
</evidence>
<dbReference type="PANTHER" id="PTHR30528">
    <property type="entry name" value="CYTOPLASMIC PROTEIN"/>
    <property type="match status" value="1"/>
</dbReference>
<reference evidence="2 3" key="1">
    <citation type="journal article" date="2017" name="Elife">
        <title>Extensive horizontal gene transfer in cheese-associated bacteria.</title>
        <authorList>
            <person name="Bonham K.S."/>
            <person name="Wolfe B.E."/>
            <person name="Dutton R.J."/>
        </authorList>
    </citation>
    <scope>NUCLEOTIDE SEQUENCE [LARGE SCALE GENOMIC DNA]</scope>
    <source>
        <strain evidence="2 3">341_9</strain>
    </source>
</reference>
<feature type="region of interest" description="Disordered" evidence="1">
    <location>
        <begin position="427"/>
        <end position="446"/>
    </location>
</feature>
<evidence type="ECO:0000256" key="1">
    <source>
        <dbReference type="SAM" id="MobiDB-lite"/>
    </source>
</evidence>
<evidence type="ECO:0000313" key="2">
    <source>
        <dbReference type="EMBL" id="PCC39219.1"/>
    </source>
</evidence>
<name>A0A2A3YJ04_9MICO</name>
<keyword evidence="3" id="KW-1185">Reference proteome</keyword>
<dbReference type="AlphaFoldDB" id="A0A2A3YJ04"/>
<dbReference type="OrthoDB" id="9787207at2"/>
<dbReference type="EMBL" id="NRGR01000016">
    <property type="protein sequence ID" value="PCC39219.1"/>
    <property type="molecule type" value="Genomic_DNA"/>
</dbReference>
<accession>A0A2A3YJ04</accession>